<evidence type="ECO:0000256" key="2">
    <source>
        <dbReference type="ARBA" id="ARBA00005011"/>
    </source>
</evidence>
<dbReference type="OrthoDB" id="2015537at2759"/>
<keyword evidence="9" id="KW-0368">Histidine biosynthesis</keyword>
<evidence type="ECO:0000256" key="10">
    <source>
        <dbReference type="ARBA" id="ARBA00030262"/>
    </source>
</evidence>
<dbReference type="CDD" id="cd00609">
    <property type="entry name" value="AAT_like"/>
    <property type="match status" value="1"/>
</dbReference>
<evidence type="ECO:0000256" key="8">
    <source>
        <dbReference type="ARBA" id="ARBA00022898"/>
    </source>
</evidence>
<evidence type="ECO:0000256" key="11">
    <source>
        <dbReference type="ARBA" id="ARBA00047481"/>
    </source>
</evidence>
<evidence type="ECO:0000256" key="7">
    <source>
        <dbReference type="ARBA" id="ARBA00022679"/>
    </source>
</evidence>
<reference evidence="14" key="1">
    <citation type="submission" date="2021-06" db="EMBL/GenBank/DDBJ databases">
        <authorList>
            <person name="Kallberg Y."/>
            <person name="Tangrot J."/>
            <person name="Rosling A."/>
        </authorList>
    </citation>
    <scope>NUCLEOTIDE SEQUENCE</scope>
    <source>
        <strain evidence="14">UK204</strain>
    </source>
</reference>
<evidence type="ECO:0000256" key="5">
    <source>
        <dbReference type="ARBA" id="ARBA00022576"/>
    </source>
</evidence>
<dbReference type="InterPro" id="IPR004839">
    <property type="entry name" value="Aminotransferase_I/II_large"/>
</dbReference>
<dbReference type="PANTHER" id="PTHR42885:SF2">
    <property type="entry name" value="HISTIDINOL-PHOSPHATE AMINOTRANSFERASE"/>
    <property type="match status" value="1"/>
</dbReference>
<dbReference type="Proteomes" id="UP000789570">
    <property type="component" value="Unassembled WGS sequence"/>
</dbReference>
<feature type="domain" description="Aminotransferase class I/classII large" evidence="13">
    <location>
        <begin position="57"/>
        <end position="395"/>
    </location>
</feature>
<dbReference type="GO" id="GO:0004400">
    <property type="term" value="F:histidinol-phosphate transaminase activity"/>
    <property type="evidence" value="ECO:0007669"/>
    <property type="project" value="UniProtKB-EC"/>
</dbReference>
<evidence type="ECO:0000256" key="4">
    <source>
        <dbReference type="ARBA" id="ARBA00012748"/>
    </source>
</evidence>
<dbReference type="InterPro" id="IPR005861">
    <property type="entry name" value="HisP_aminotrans"/>
</dbReference>
<accession>A0A9N8YR04</accession>
<protein>
    <recommendedName>
        <fullName evidence="4">histidinol-phosphate transaminase</fullName>
        <ecNumber evidence="4">2.6.1.9</ecNumber>
    </recommendedName>
    <alternativeName>
        <fullName evidence="10">Imidazole acetol-phosphate transaminase</fullName>
    </alternativeName>
</protein>
<comment type="pathway">
    <text evidence="2">Amino-acid biosynthesis; L-histidine biosynthesis; L-histidine from 5-phospho-alpha-D-ribose 1-diphosphate: step 7/9.</text>
</comment>
<evidence type="ECO:0000256" key="1">
    <source>
        <dbReference type="ARBA" id="ARBA00001933"/>
    </source>
</evidence>
<evidence type="ECO:0000256" key="3">
    <source>
        <dbReference type="ARBA" id="ARBA00008392"/>
    </source>
</evidence>
<dbReference type="Gene3D" id="3.90.1150.10">
    <property type="entry name" value="Aspartate Aminotransferase, domain 1"/>
    <property type="match status" value="1"/>
</dbReference>
<dbReference type="GO" id="GO:0030170">
    <property type="term" value="F:pyridoxal phosphate binding"/>
    <property type="evidence" value="ECO:0007669"/>
    <property type="project" value="InterPro"/>
</dbReference>
<dbReference type="EMBL" id="CAJVPQ010000146">
    <property type="protein sequence ID" value="CAG8450543.1"/>
    <property type="molecule type" value="Genomic_DNA"/>
</dbReference>
<dbReference type="InterPro" id="IPR001917">
    <property type="entry name" value="Aminotrans_II_pyridoxalP_BS"/>
</dbReference>
<dbReference type="PANTHER" id="PTHR42885">
    <property type="entry name" value="HISTIDINOL-PHOSPHATE AMINOTRANSFERASE-RELATED"/>
    <property type="match status" value="1"/>
</dbReference>
<organism evidence="14 15">
    <name type="scientific">Funneliformis caledonium</name>
    <dbReference type="NCBI Taxonomy" id="1117310"/>
    <lineage>
        <taxon>Eukaryota</taxon>
        <taxon>Fungi</taxon>
        <taxon>Fungi incertae sedis</taxon>
        <taxon>Mucoromycota</taxon>
        <taxon>Glomeromycotina</taxon>
        <taxon>Glomeromycetes</taxon>
        <taxon>Glomerales</taxon>
        <taxon>Glomeraceae</taxon>
        <taxon>Funneliformis</taxon>
    </lineage>
</organism>
<dbReference type="Pfam" id="PF00155">
    <property type="entry name" value="Aminotran_1_2"/>
    <property type="match status" value="1"/>
</dbReference>
<proteinExistence type="inferred from homology"/>
<comment type="caution">
    <text evidence="14">The sequence shown here is derived from an EMBL/GenBank/DDBJ whole genome shotgun (WGS) entry which is preliminary data.</text>
</comment>
<evidence type="ECO:0000256" key="6">
    <source>
        <dbReference type="ARBA" id="ARBA00022605"/>
    </source>
</evidence>
<sequence>MSINKKKTFSLESVVRPNILALKPYRCARDDYSSGILLDANENSFGMILPKNEIQLTFHSKEDKEKDDSGIEKLHRYPDPNQVNIKERLMKFRGLPSIDYFFLGVGSDECIDLIIRIFCVPGKDKLLITPPTYGMYSVCANINDVGIVKVNLDVEDGKFQLKTDEILKAVRENEDIKMIFLCSPGNPTGTVLSHESIRPILEDENYNGIVVIDEAYIDFVEEKNQNGSLVKWVTQYPNLVIMQTLSKSFGLAGIRLGISIADPRIIQLMNNTKAPYNISALTSHVACTALSTQNISNMKLIKQQIRDEHMKLISSILTIPGIGKILGGNDANFILVQILDRNNQNVNNDRAYHIYQEMAEKHDIVVRYRGNEIGCEGCLRITVGTPKENELLLKTLNELLGVIL</sequence>
<keyword evidence="8 12" id="KW-0663">Pyridoxal phosphate</keyword>
<evidence type="ECO:0000313" key="14">
    <source>
        <dbReference type="EMBL" id="CAG8450543.1"/>
    </source>
</evidence>
<evidence type="ECO:0000259" key="13">
    <source>
        <dbReference type="Pfam" id="PF00155"/>
    </source>
</evidence>
<gene>
    <name evidence="14" type="ORF">FCALED_LOCUS1200</name>
</gene>
<dbReference type="AlphaFoldDB" id="A0A9N8YR04"/>
<dbReference type="Gene3D" id="3.40.640.10">
    <property type="entry name" value="Type I PLP-dependent aspartate aminotransferase-like (Major domain)"/>
    <property type="match status" value="1"/>
</dbReference>
<evidence type="ECO:0000256" key="12">
    <source>
        <dbReference type="RuleBase" id="RU003693"/>
    </source>
</evidence>
<evidence type="ECO:0000256" key="9">
    <source>
        <dbReference type="ARBA" id="ARBA00023102"/>
    </source>
</evidence>
<evidence type="ECO:0000313" key="15">
    <source>
        <dbReference type="Proteomes" id="UP000789570"/>
    </source>
</evidence>
<name>A0A9N8YR04_9GLOM</name>
<dbReference type="GO" id="GO:0000105">
    <property type="term" value="P:L-histidine biosynthetic process"/>
    <property type="evidence" value="ECO:0007669"/>
    <property type="project" value="UniProtKB-KW"/>
</dbReference>
<comment type="cofactor">
    <cofactor evidence="1 12">
        <name>pyridoxal 5'-phosphate</name>
        <dbReference type="ChEBI" id="CHEBI:597326"/>
    </cofactor>
</comment>
<keyword evidence="5" id="KW-0032">Aminotransferase</keyword>
<keyword evidence="6" id="KW-0028">Amino-acid biosynthesis</keyword>
<dbReference type="SUPFAM" id="SSF53383">
    <property type="entry name" value="PLP-dependent transferases"/>
    <property type="match status" value="1"/>
</dbReference>
<keyword evidence="7" id="KW-0808">Transferase</keyword>
<dbReference type="EC" id="2.6.1.9" evidence="4"/>
<dbReference type="InterPro" id="IPR015424">
    <property type="entry name" value="PyrdxlP-dep_Trfase"/>
</dbReference>
<comment type="catalytic activity">
    <reaction evidence="11">
        <text>L-histidinol phosphate + 2-oxoglutarate = 3-(imidazol-4-yl)-2-oxopropyl phosphate + L-glutamate</text>
        <dbReference type="Rhea" id="RHEA:23744"/>
        <dbReference type="ChEBI" id="CHEBI:16810"/>
        <dbReference type="ChEBI" id="CHEBI:29985"/>
        <dbReference type="ChEBI" id="CHEBI:57766"/>
        <dbReference type="ChEBI" id="CHEBI:57980"/>
        <dbReference type="EC" id="2.6.1.9"/>
    </reaction>
</comment>
<dbReference type="InterPro" id="IPR015421">
    <property type="entry name" value="PyrdxlP-dep_Trfase_major"/>
</dbReference>
<keyword evidence="15" id="KW-1185">Reference proteome</keyword>
<comment type="similarity">
    <text evidence="3 12">Belongs to the class-II pyridoxal-phosphate-dependent aminotransferase family.</text>
</comment>
<dbReference type="InterPro" id="IPR015422">
    <property type="entry name" value="PyrdxlP-dep_Trfase_small"/>
</dbReference>
<dbReference type="NCBIfam" id="TIGR01141">
    <property type="entry name" value="hisC"/>
    <property type="match status" value="1"/>
</dbReference>
<dbReference type="PROSITE" id="PS00599">
    <property type="entry name" value="AA_TRANSFER_CLASS_2"/>
    <property type="match status" value="1"/>
</dbReference>